<dbReference type="EMBL" id="CM000780">
    <property type="protein sequence ID" value="AQK53209.1"/>
    <property type="molecule type" value="Genomic_DNA"/>
</dbReference>
<dbReference type="GO" id="GO:0005524">
    <property type="term" value="F:ATP binding"/>
    <property type="evidence" value="ECO:0007669"/>
    <property type="project" value="InterPro"/>
</dbReference>
<dbReference type="Gene3D" id="3.30.1490.20">
    <property type="entry name" value="ATP-grasp fold, A domain"/>
    <property type="match status" value="1"/>
</dbReference>
<proteinExistence type="predicted"/>
<dbReference type="InterPro" id="IPR013815">
    <property type="entry name" value="ATP_grasp_subdomain_1"/>
</dbReference>
<reference evidence="1" key="1">
    <citation type="submission" date="2015-12" db="EMBL/GenBank/DDBJ databases">
        <title>Update maize B73 reference genome by single molecule sequencing technologies.</title>
        <authorList>
            <consortium name="Maize Genome Sequencing Project"/>
            <person name="Ware D."/>
        </authorList>
    </citation>
    <scope>NUCLEOTIDE SEQUENCE</scope>
    <source>
        <tissue evidence="1">Seedling</tissue>
    </source>
</reference>
<name>A0A1D6Q3S1_MAIZE</name>
<dbReference type="SMR" id="A0A1D6Q3S1"/>
<protein>
    <submittedName>
        <fullName evidence="1">ATP-citrate synthase alpha chain protein 3</fullName>
    </submittedName>
</protein>
<dbReference type="ExpressionAtlas" id="A0A1D6Q3S1">
    <property type="expression patterns" value="baseline and differential"/>
</dbReference>
<sequence length="199" mass="22371">MLFGKPGKSGLMALNLDFDQVKEFIKERLGIERGWATLSASQSVGGIEIEENWDKVKTIFLPTEKPTTSDSCAPLIATHPLEAHRKFGDFIKGVFVVFHGFGKYFSFLEMNPFAMVNGEPYPLDIRGELDDTTTFKNFKKWGGIEFPLPFGRVLSPTESFIHELDEKIEIILGKSDKFDELMVAATDERGEVEDGEEQA</sequence>
<dbReference type="STRING" id="4577.A0A1D6Q3S1"/>
<dbReference type="FunFam" id="3.30.470.20:FF:000127">
    <property type="entry name" value="ATP-citrate synthase alpha chain protein 3"/>
    <property type="match status" value="1"/>
</dbReference>
<dbReference type="OMA" id="GCKVPIT"/>
<gene>
    <name evidence="1" type="ORF">ZEAMMB73_Zm00001d050894</name>
</gene>
<dbReference type="Gene3D" id="3.30.470.20">
    <property type="entry name" value="ATP-grasp fold, B domain"/>
    <property type="match status" value="1"/>
</dbReference>
<dbReference type="InParanoid" id="A0A1D6Q3S1"/>
<evidence type="ECO:0000313" key="1">
    <source>
        <dbReference type="EMBL" id="AQK53209.1"/>
    </source>
</evidence>
<dbReference type="SUPFAM" id="SSF56059">
    <property type="entry name" value="Glutathione synthetase ATP-binding domain-like"/>
    <property type="match status" value="1"/>
</dbReference>
<dbReference type="AlphaFoldDB" id="A0A1D6Q3S1"/>
<accession>A0A1D6Q3S1</accession>
<organism evidence="1">
    <name type="scientific">Zea mays</name>
    <name type="common">Maize</name>
    <dbReference type="NCBI Taxonomy" id="4577"/>
    <lineage>
        <taxon>Eukaryota</taxon>
        <taxon>Viridiplantae</taxon>
        <taxon>Streptophyta</taxon>
        <taxon>Embryophyta</taxon>
        <taxon>Tracheophyta</taxon>
        <taxon>Spermatophyta</taxon>
        <taxon>Magnoliopsida</taxon>
        <taxon>Liliopsida</taxon>
        <taxon>Poales</taxon>
        <taxon>Poaceae</taxon>
        <taxon>PACMAD clade</taxon>
        <taxon>Panicoideae</taxon>
        <taxon>Andropogonodae</taxon>
        <taxon>Andropogoneae</taxon>
        <taxon>Tripsacinae</taxon>
        <taxon>Zea</taxon>
    </lineage>
</organism>